<dbReference type="Pfam" id="PF13041">
    <property type="entry name" value="PPR_2"/>
    <property type="match status" value="3"/>
</dbReference>
<dbReference type="Pfam" id="PF20431">
    <property type="entry name" value="E_motif"/>
    <property type="match status" value="1"/>
</dbReference>
<dbReference type="FunFam" id="1.25.40.10:FF:000797">
    <property type="entry name" value="Pentatricopeptide repeat-containing protein chloroplastic"/>
    <property type="match status" value="1"/>
</dbReference>
<proteinExistence type="inferred from homology"/>
<name>A0A328DIT4_9ASTE</name>
<evidence type="ECO:0000256" key="1">
    <source>
        <dbReference type="ARBA" id="ARBA00022737"/>
    </source>
</evidence>
<sequence>MDLDLQSCARLVNSISPPDSHLLGKKLHLLFFKRGVLSSVLTVANRFLQMYVRCGQISDARKLFDEMTERNHFSWNTLLEGYLKCGMLSESLRLFSQMDQKNDFSWNVVIMGLVKAGELEAARRLSYEMPRKNAVAWNCLIDGFSRNGLSGVALRLFRDFSYSNDREVSGIDSFILTTALRTCADLGSIRLGKQIHARIVVHKLEVDSTLASSLVNMYGKSGDLDSAHHVLSREQFPDDFSLSAMILAYARCGRMNDARQIFDFKVNRCVVLWNSMISGYMENNDVSEAFFMFNEMHKEGITADSSTMVAVLSACNSAQSVENCQLVHGLSCKLGLLDDLIVASSLVDTYAKCDCFCDACQLFNDLKVHDTVLLNSMITIYCSCDLVEDAKCIFESMPHKSLISWNAMIVGFCQNGLPREAIDIFNKMNKMDVRMDRFSYTSTISACSSISSLELGEQVFARAIITGVDSDQVFSTAVLDLYCKCGLVKQARKIFDQIPVPDEALWNSMLMGYATNGYGTESLNLLCEMRQAGVLPTDITFTGVLSACDHCGLLEEGKKWFLAMKNDYHIDPGIEHYSCMVDLYVRAGCLEEAVNITQTMPFEADASMWSSILRGCVAVGNEILGKVVAKKIIELDPANSGALVQLSNMYATSGKWEESAMVWNLMQEMGVHKIPGQSW</sequence>
<dbReference type="GO" id="GO:0003723">
    <property type="term" value="F:RNA binding"/>
    <property type="evidence" value="ECO:0007669"/>
    <property type="project" value="InterPro"/>
</dbReference>
<dbReference type="Proteomes" id="UP000249390">
    <property type="component" value="Unassembled WGS sequence"/>
</dbReference>
<dbReference type="PANTHER" id="PTHR47926:SF392">
    <property type="entry name" value="PENTATRICOPEPTIDE REPEAT-CONTAINING PROTEIN"/>
    <property type="match status" value="1"/>
</dbReference>
<evidence type="ECO:0000313" key="4">
    <source>
        <dbReference type="EMBL" id="RAL45705.1"/>
    </source>
</evidence>
<feature type="repeat" description="PPR" evidence="3">
    <location>
        <begin position="401"/>
        <end position="435"/>
    </location>
</feature>
<organism evidence="4 5">
    <name type="scientific">Cuscuta australis</name>
    <dbReference type="NCBI Taxonomy" id="267555"/>
    <lineage>
        <taxon>Eukaryota</taxon>
        <taxon>Viridiplantae</taxon>
        <taxon>Streptophyta</taxon>
        <taxon>Embryophyta</taxon>
        <taxon>Tracheophyta</taxon>
        <taxon>Spermatophyta</taxon>
        <taxon>Magnoliopsida</taxon>
        <taxon>eudicotyledons</taxon>
        <taxon>Gunneridae</taxon>
        <taxon>Pentapetalae</taxon>
        <taxon>asterids</taxon>
        <taxon>lamiids</taxon>
        <taxon>Solanales</taxon>
        <taxon>Convolvulaceae</taxon>
        <taxon>Cuscuteae</taxon>
        <taxon>Cuscuta</taxon>
        <taxon>Cuscuta subgen. Grammica</taxon>
        <taxon>Cuscuta sect. Cleistogrammica</taxon>
    </lineage>
</organism>
<dbReference type="GO" id="GO:0005739">
    <property type="term" value="C:mitochondrion"/>
    <property type="evidence" value="ECO:0007669"/>
    <property type="project" value="UniProtKB-ARBA"/>
</dbReference>
<comment type="caution">
    <text evidence="4">The sequence shown here is derived from an EMBL/GenBank/DDBJ whole genome shotgun (WGS) entry which is preliminary data.</text>
</comment>
<evidence type="ECO:0008006" key="6">
    <source>
        <dbReference type="Google" id="ProtNLM"/>
    </source>
</evidence>
<dbReference type="FunFam" id="1.25.40.10:FF:000205">
    <property type="entry name" value="Pentatricopeptide repeat-containing protein, mitochondrial"/>
    <property type="match status" value="1"/>
</dbReference>
<dbReference type="InterPro" id="IPR046848">
    <property type="entry name" value="E_motif"/>
</dbReference>
<keyword evidence="1" id="KW-0677">Repeat</keyword>
<gene>
    <name evidence="4" type="ORF">DM860_009569</name>
</gene>
<protein>
    <recommendedName>
        <fullName evidence="6">Pentacotripeptide-repeat region of PRORP domain-containing protein</fullName>
    </recommendedName>
</protein>
<dbReference type="InterPro" id="IPR046960">
    <property type="entry name" value="PPR_At4g14850-like_plant"/>
</dbReference>
<dbReference type="PANTHER" id="PTHR47926">
    <property type="entry name" value="PENTATRICOPEPTIDE REPEAT-CONTAINING PROTEIN"/>
    <property type="match status" value="1"/>
</dbReference>
<accession>A0A328DIT4</accession>
<reference evidence="4 5" key="1">
    <citation type="submission" date="2018-06" db="EMBL/GenBank/DDBJ databases">
        <title>The Genome of Cuscuta australis (Dodder) Provides Insight into the Evolution of Plant Parasitism.</title>
        <authorList>
            <person name="Liu H."/>
        </authorList>
    </citation>
    <scope>NUCLEOTIDE SEQUENCE [LARGE SCALE GENOMIC DNA]</scope>
    <source>
        <strain evidence="5">cv. Yunnan</strain>
        <tissue evidence="4">Vines</tissue>
    </source>
</reference>
<feature type="repeat" description="PPR" evidence="3">
    <location>
        <begin position="502"/>
        <end position="536"/>
    </location>
</feature>
<dbReference type="InterPro" id="IPR002885">
    <property type="entry name" value="PPR_rpt"/>
</dbReference>
<keyword evidence="5" id="KW-1185">Reference proteome</keyword>
<dbReference type="InterPro" id="IPR011990">
    <property type="entry name" value="TPR-like_helical_dom_sf"/>
</dbReference>
<dbReference type="AlphaFoldDB" id="A0A328DIT4"/>
<dbReference type="Gene3D" id="1.25.40.10">
    <property type="entry name" value="Tetratricopeptide repeat domain"/>
    <property type="match status" value="5"/>
</dbReference>
<dbReference type="Pfam" id="PF01535">
    <property type="entry name" value="PPR"/>
    <property type="match status" value="8"/>
</dbReference>
<evidence type="ECO:0000313" key="5">
    <source>
        <dbReference type="Proteomes" id="UP000249390"/>
    </source>
</evidence>
<feature type="repeat" description="PPR" evidence="3">
    <location>
        <begin position="269"/>
        <end position="303"/>
    </location>
</feature>
<dbReference type="EMBL" id="NQVE01000129">
    <property type="protein sequence ID" value="RAL45705.1"/>
    <property type="molecule type" value="Genomic_DNA"/>
</dbReference>
<dbReference type="GO" id="GO:0009451">
    <property type="term" value="P:RNA modification"/>
    <property type="evidence" value="ECO:0007669"/>
    <property type="project" value="InterPro"/>
</dbReference>
<feature type="repeat" description="PPR" evidence="3">
    <location>
        <begin position="71"/>
        <end position="105"/>
    </location>
</feature>
<dbReference type="NCBIfam" id="TIGR00756">
    <property type="entry name" value="PPR"/>
    <property type="match status" value="6"/>
</dbReference>
<evidence type="ECO:0000256" key="3">
    <source>
        <dbReference type="PROSITE-ProRule" id="PRU00708"/>
    </source>
</evidence>
<dbReference type="PROSITE" id="PS51375">
    <property type="entry name" value="PPR"/>
    <property type="match status" value="4"/>
</dbReference>
<comment type="similarity">
    <text evidence="2">Belongs to the PPR family. PCMP-E subfamily.</text>
</comment>
<evidence type="ECO:0000256" key="2">
    <source>
        <dbReference type="ARBA" id="ARBA00061659"/>
    </source>
</evidence>